<protein>
    <submittedName>
        <fullName evidence="1">Uncharacterized protein</fullName>
    </submittedName>
</protein>
<gene>
    <name evidence="1" type="ORF">HUE56_04420</name>
</gene>
<dbReference type="EMBL" id="CP054617">
    <property type="protein sequence ID" value="QKS49785.1"/>
    <property type="molecule type" value="Genomic_DNA"/>
</dbReference>
<geneLocation type="plasmid" evidence="1 2">
    <name>unnamed3</name>
</geneLocation>
<accession>A0A6N1ADN8</accession>
<reference evidence="1 2" key="1">
    <citation type="submission" date="2020-06" db="EMBL/GenBank/DDBJ databases">
        <title>Complete genome of Azosprillum oryzae KACC14407.</title>
        <authorList>
            <person name="Kim M."/>
            <person name="Park Y.-J."/>
            <person name="Shin J.-H."/>
        </authorList>
    </citation>
    <scope>NUCLEOTIDE SEQUENCE [LARGE SCALE GENOMIC DNA]</scope>
    <source>
        <strain evidence="1 2">KACC 14407</strain>
        <plasmid evidence="1 2">unnamed3</plasmid>
    </source>
</reference>
<keyword evidence="1" id="KW-0614">Plasmid</keyword>
<sequence>MATYREAREAISNFITVCEKAEDSAKGAEQTALLQLIDDLRAERMRIDAAELKNSGKAYPGLTEEIRSAKKKLADLSDGVKRIINAAEVATQLIGTLTRIVTVLAGI</sequence>
<name>A0A6N1ADN8_9PROT</name>
<dbReference type="KEGG" id="aoz:HUE56_04420"/>
<evidence type="ECO:0000313" key="2">
    <source>
        <dbReference type="Proteomes" id="UP000509702"/>
    </source>
</evidence>
<organism evidence="1 2">
    <name type="scientific">Azospirillum oryzae</name>
    <dbReference type="NCBI Taxonomy" id="286727"/>
    <lineage>
        <taxon>Bacteria</taxon>
        <taxon>Pseudomonadati</taxon>
        <taxon>Pseudomonadota</taxon>
        <taxon>Alphaproteobacteria</taxon>
        <taxon>Rhodospirillales</taxon>
        <taxon>Azospirillaceae</taxon>
        <taxon>Azospirillum</taxon>
    </lineage>
</organism>
<keyword evidence="2" id="KW-1185">Reference proteome</keyword>
<evidence type="ECO:0000313" key="1">
    <source>
        <dbReference type="EMBL" id="QKS49785.1"/>
    </source>
</evidence>
<dbReference type="AlphaFoldDB" id="A0A6N1ADN8"/>
<dbReference type="Proteomes" id="UP000509702">
    <property type="component" value="Plasmid unnamed3"/>
</dbReference>
<dbReference type="RefSeq" id="WP_149201186.1">
    <property type="nucleotide sequence ID" value="NZ_BSOV01000012.1"/>
</dbReference>
<proteinExistence type="predicted"/>